<evidence type="ECO:0000256" key="2">
    <source>
        <dbReference type="ARBA" id="ARBA00011899"/>
    </source>
</evidence>
<feature type="binding site" evidence="11">
    <location>
        <position position="225"/>
    </location>
    <ligand>
        <name>substrate</name>
    </ligand>
</feature>
<evidence type="ECO:0000256" key="12">
    <source>
        <dbReference type="PIRSR" id="PIRSR038994-3"/>
    </source>
</evidence>
<evidence type="ECO:0000256" key="11">
    <source>
        <dbReference type="PIRSR" id="PIRSR038994-2"/>
    </source>
</evidence>
<dbReference type="GO" id="GO:0006046">
    <property type="term" value="P:N-acetylglucosamine catabolic process"/>
    <property type="evidence" value="ECO:0007669"/>
    <property type="project" value="TreeGrafter"/>
</dbReference>
<dbReference type="NCBIfam" id="TIGR00221">
    <property type="entry name" value="nagA"/>
    <property type="match status" value="1"/>
</dbReference>
<dbReference type="GO" id="GO:0046872">
    <property type="term" value="F:metal ion binding"/>
    <property type="evidence" value="ECO:0007669"/>
    <property type="project" value="UniProtKB-KW"/>
</dbReference>
<dbReference type="EMBL" id="CP158453">
    <property type="protein sequence ID" value="XBX97461.1"/>
    <property type="molecule type" value="Genomic_DNA"/>
</dbReference>
<keyword evidence="4 12" id="KW-0479">Metal-binding</keyword>
<organism evidence="14">
    <name type="scientific">Heyndrickxia faecalis</name>
    <dbReference type="NCBI Taxonomy" id="2824910"/>
    <lineage>
        <taxon>Bacteria</taxon>
        <taxon>Bacillati</taxon>
        <taxon>Bacillota</taxon>
        <taxon>Bacilli</taxon>
        <taxon>Bacillales</taxon>
        <taxon>Bacillaceae</taxon>
        <taxon>Heyndrickxia</taxon>
    </lineage>
</organism>
<evidence type="ECO:0000256" key="10">
    <source>
        <dbReference type="PIRSR" id="PIRSR038994-1"/>
    </source>
</evidence>
<accession>A0AAU7WGN9</accession>
<dbReference type="RefSeq" id="WP_104851271.1">
    <property type="nucleotide sequence ID" value="NZ_CP158453.1"/>
</dbReference>
<dbReference type="Gene3D" id="3.20.20.140">
    <property type="entry name" value="Metal-dependent hydrolases"/>
    <property type="match status" value="1"/>
</dbReference>
<dbReference type="Gene3D" id="2.30.40.10">
    <property type="entry name" value="Urease, subunit C, domain 1"/>
    <property type="match status" value="1"/>
</dbReference>
<dbReference type="InterPro" id="IPR006680">
    <property type="entry name" value="Amidohydro-rel"/>
</dbReference>
<dbReference type="GO" id="GO:0008448">
    <property type="term" value="F:N-acetylglucosamine-6-phosphate deacetylase activity"/>
    <property type="evidence" value="ECO:0007669"/>
    <property type="project" value="UniProtKB-EC"/>
</dbReference>
<name>A0AAU7WGN9_9BACI</name>
<evidence type="ECO:0000256" key="8">
    <source>
        <dbReference type="ARBA" id="ARBA00060590"/>
    </source>
</evidence>
<feature type="binding site" evidence="11">
    <location>
        <position position="141"/>
    </location>
    <ligand>
        <name>substrate</name>
    </ligand>
</feature>
<evidence type="ECO:0000256" key="3">
    <source>
        <dbReference type="ARBA" id="ARBA00018029"/>
    </source>
</evidence>
<dbReference type="InterPro" id="IPR003764">
    <property type="entry name" value="GlcNAc_6-P_deAcase"/>
</dbReference>
<feature type="binding site" evidence="11">
    <location>
        <begin position="305"/>
        <end position="307"/>
    </location>
    <ligand>
        <name>substrate</name>
    </ligand>
</feature>
<proteinExistence type="inferred from homology"/>
<evidence type="ECO:0000256" key="4">
    <source>
        <dbReference type="ARBA" id="ARBA00022723"/>
    </source>
</evidence>
<comment type="pathway">
    <text evidence="8">Amino-sugar metabolism; N-acetylneuraminate degradation; D-fructose 6-phosphate from N-acetylneuraminate: step 4/5.</text>
</comment>
<feature type="active site" description="Proton donor/acceptor" evidence="10">
    <location>
        <position position="272"/>
    </location>
</feature>
<keyword evidence="5 9" id="KW-0378">Hydrolase</keyword>
<feature type="domain" description="Amidohydrolase-related" evidence="13">
    <location>
        <begin position="55"/>
        <end position="363"/>
    </location>
</feature>
<dbReference type="SUPFAM" id="SSF51338">
    <property type="entry name" value="Composite domain of metallo-dependent hydrolases"/>
    <property type="match status" value="1"/>
</dbReference>
<dbReference type="PIRSF" id="PIRSF038994">
    <property type="entry name" value="NagA"/>
    <property type="match status" value="1"/>
</dbReference>
<gene>
    <name evidence="14" type="primary">nagA</name>
    <name evidence="14" type="ORF">ABR335_13530</name>
</gene>
<comment type="similarity">
    <text evidence="1 9">Belongs to the metallo-dependent hydrolases superfamily. NagA family.</text>
</comment>
<evidence type="ECO:0000256" key="7">
    <source>
        <dbReference type="ARBA" id="ARBA00047647"/>
    </source>
</evidence>
<protein>
    <recommendedName>
        <fullName evidence="3">N-acetylglucosamine-6-phosphate deacetylase</fullName>
        <ecNumber evidence="2">3.5.1.25</ecNumber>
    </recommendedName>
</protein>
<sequence length="380" mass="41310">MTEKVLIHSNLYTGNEHIADGFIRFTDKIIETGKMADYRPKVGEEVIDGKGMTTIPGMIDVHIHGGYGIDAMDADPEALVTLSQKLRQEGVTSFFATTMTQDYGKIEAALRAVKAAKEKGGTTIEGIHLEGPFVSKKRAGAQPLEYIKAPDTELFLKWVEASGNLIKLVTYAPENEGARAFENVMIERGIVPSMGHSDAVRAELLQSKATHATHLYNAMRGLHHREPGVAGHALLSPYIQVELIADGLHVHPDMVKFTYEIKGPEKISVITDAMRAKGLPDGESELGGQKVLVKNGEARLENGALAGSILKMDDAFRNIMTFTGCSIAEAVQMTSVNQAREFGLEQKGSLTAGKDADFVLLDEQLQVKATYHLGEQPVAQ</sequence>
<evidence type="ECO:0000256" key="6">
    <source>
        <dbReference type="ARBA" id="ARBA00023277"/>
    </source>
</evidence>
<evidence type="ECO:0000259" key="13">
    <source>
        <dbReference type="Pfam" id="PF01979"/>
    </source>
</evidence>
<evidence type="ECO:0000256" key="1">
    <source>
        <dbReference type="ARBA" id="ARBA00010716"/>
    </source>
</evidence>
<dbReference type="SUPFAM" id="SSF51556">
    <property type="entry name" value="Metallo-dependent hydrolases"/>
    <property type="match status" value="1"/>
</dbReference>
<dbReference type="InterPro" id="IPR032466">
    <property type="entry name" value="Metal_Hydrolase"/>
</dbReference>
<feature type="binding site" evidence="12">
    <location>
        <position position="214"/>
    </location>
    <ligand>
        <name>Zn(2+)</name>
        <dbReference type="ChEBI" id="CHEBI:29105"/>
    </ligand>
</feature>
<dbReference type="PANTHER" id="PTHR11113">
    <property type="entry name" value="N-ACETYLGLUCOSAMINE-6-PHOSPHATE DEACETYLASE"/>
    <property type="match status" value="1"/>
</dbReference>
<feature type="binding site" evidence="11">
    <location>
        <begin position="217"/>
        <end position="218"/>
    </location>
    <ligand>
        <name>substrate</name>
    </ligand>
</feature>
<evidence type="ECO:0000256" key="9">
    <source>
        <dbReference type="PIRNR" id="PIRNR038994"/>
    </source>
</evidence>
<dbReference type="Pfam" id="PF01979">
    <property type="entry name" value="Amidohydro_1"/>
    <property type="match status" value="1"/>
</dbReference>
<feature type="binding site" evidence="12">
    <location>
        <position position="196"/>
    </location>
    <ligand>
        <name>Zn(2+)</name>
        <dbReference type="ChEBI" id="CHEBI:29105"/>
    </ligand>
</feature>
<evidence type="ECO:0000256" key="5">
    <source>
        <dbReference type="ARBA" id="ARBA00022801"/>
    </source>
</evidence>
<dbReference type="FunFam" id="3.20.20.140:FF:000004">
    <property type="entry name" value="N-acetylglucosamine-6-phosphate deacetylase"/>
    <property type="match status" value="1"/>
</dbReference>
<reference evidence="14" key="1">
    <citation type="submission" date="2024-06" db="EMBL/GenBank/DDBJ databases">
        <authorList>
            <person name="Huang C.H."/>
            <person name="Ting Y.S."/>
            <person name="Cheng Y.H."/>
        </authorList>
    </citation>
    <scope>NUCLEOTIDE SEQUENCE</scope>
    <source>
        <strain evidence="14">TCI803</strain>
    </source>
</reference>
<feature type="binding site" evidence="11">
    <location>
        <position position="249"/>
    </location>
    <ligand>
        <name>substrate</name>
    </ligand>
</feature>
<dbReference type="InterPro" id="IPR011059">
    <property type="entry name" value="Metal-dep_hydrolase_composite"/>
</dbReference>
<evidence type="ECO:0000313" key="14">
    <source>
        <dbReference type="EMBL" id="XBX97461.1"/>
    </source>
</evidence>
<dbReference type="CDD" id="cd00854">
    <property type="entry name" value="NagA"/>
    <property type="match status" value="1"/>
</dbReference>
<dbReference type="PANTHER" id="PTHR11113:SF14">
    <property type="entry name" value="N-ACETYLGLUCOSAMINE-6-PHOSPHATE DEACETYLASE"/>
    <property type="match status" value="1"/>
</dbReference>
<dbReference type="EC" id="3.5.1.25" evidence="2"/>
<comment type="catalytic activity">
    <reaction evidence="7">
        <text>N-acetyl-D-glucosamine 6-phosphate + H2O = D-glucosamine 6-phosphate + acetate</text>
        <dbReference type="Rhea" id="RHEA:22936"/>
        <dbReference type="ChEBI" id="CHEBI:15377"/>
        <dbReference type="ChEBI" id="CHEBI:30089"/>
        <dbReference type="ChEBI" id="CHEBI:57513"/>
        <dbReference type="ChEBI" id="CHEBI:58725"/>
        <dbReference type="EC" id="3.5.1.25"/>
    </reaction>
</comment>
<dbReference type="AlphaFoldDB" id="A0AAU7WGN9"/>
<feature type="binding site" evidence="12">
    <location>
        <position position="130"/>
    </location>
    <ligand>
        <name>Zn(2+)</name>
        <dbReference type="ChEBI" id="CHEBI:29105"/>
    </ligand>
</feature>
<dbReference type="GeneID" id="93260641"/>
<comment type="cofactor">
    <cofactor evidence="12">
        <name>a divalent metal cation</name>
        <dbReference type="ChEBI" id="CHEBI:60240"/>
    </cofactor>
    <text evidence="12">Binds 1 divalent metal cation per subunit.</text>
</comment>
<keyword evidence="6 9" id="KW-0119">Carbohydrate metabolism</keyword>